<comment type="caution">
    <text evidence="6">The sequence shown here is derived from an EMBL/GenBank/DDBJ whole genome shotgun (WGS) entry which is preliminary data.</text>
</comment>
<dbReference type="InterPro" id="IPR036388">
    <property type="entry name" value="WH-like_DNA-bd_sf"/>
</dbReference>
<dbReference type="PANTHER" id="PTHR30118:SF15">
    <property type="entry name" value="TRANSCRIPTIONAL REGULATORY PROTEIN"/>
    <property type="match status" value="1"/>
</dbReference>
<dbReference type="PROSITE" id="PS50931">
    <property type="entry name" value="HTH_LYSR"/>
    <property type="match status" value="1"/>
</dbReference>
<dbReference type="Pfam" id="PF03466">
    <property type="entry name" value="LysR_substrate"/>
    <property type="match status" value="1"/>
</dbReference>
<dbReference type="PRINTS" id="PR00039">
    <property type="entry name" value="HTHLYSR"/>
</dbReference>
<comment type="similarity">
    <text evidence="1">Belongs to the LysR transcriptional regulatory family.</text>
</comment>
<sequence length="303" mass="34357">MNEINIAQIDLNLLKCFEVLYEEQNASRAAERLGITQSAVSASLRRLRDIYQDPLFQRTGRGLAPTTKAHALKPLVSNALNIFRETLLSLPDNTNTLQQRIITLGMSDDFEIAFAQEIIQQVRLKFPHYRIVIKQTYMHIIAEMLVKHNVDIGVTSGGIYYHSLYRELMVLGDYSCLVTHPEDAVDLTLEKFLGFEHLLISNTAQIGIVDEHLTKLNKTRYIFASTSHFAAIPWLLKRKGTVCTLPTHAARKISEIVPSLIYTKCPISIPTYPMVLSCRKTSLKDKAILDVQEVIRSVINSYK</sequence>
<keyword evidence="3" id="KW-0238">DNA-binding</keyword>
<evidence type="ECO:0000256" key="1">
    <source>
        <dbReference type="ARBA" id="ARBA00009437"/>
    </source>
</evidence>
<dbReference type="InterPro" id="IPR005119">
    <property type="entry name" value="LysR_subst-bd"/>
</dbReference>
<dbReference type="InterPro" id="IPR050389">
    <property type="entry name" value="LysR-type_TF"/>
</dbReference>
<reference evidence="6 7" key="1">
    <citation type="submission" date="2018-10" db="EMBL/GenBank/DDBJ databases">
        <title>GWAS and RNA-Seq identify cryptic mechanisms of antimicrobial resistance in Acinetobacter baumannii.</title>
        <authorList>
            <person name="Sahl J.W."/>
        </authorList>
    </citation>
    <scope>NUCLEOTIDE SEQUENCE [LARGE SCALE GENOMIC DNA]</scope>
    <source>
        <strain evidence="6 7">TG41018</strain>
    </source>
</reference>
<keyword evidence="4" id="KW-0804">Transcription</keyword>
<dbReference type="Gene3D" id="3.40.190.10">
    <property type="entry name" value="Periplasmic binding protein-like II"/>
    <property type="match status" value="2"/>
</dbReference>
<protein>
    <submittedName>
        <fullName evidence="6">LysR family transcriptional regulator</fullName>
    </submittedName>
</protein>
<organism evidence="6 7">
    <name type="scientific">Acinetobacter lactucae</name>
    <dbReference type="NCBI Taxonomy" id="1785128"/>
    <lineage>
        <taxon>Bacteria</taxon>
        <taxon>Pseudomonadati</taxon>
        <taxon>Pseudomonadota</taxon>
        <taxon>Gammaproteobacteria</taxon>
        <taxon>Moraxellales</taxon>
        <taxon>Moraxellaceae</taxon>
        <taxon>Acinetobacter</taxon>
        <taxon>Acinetobacter calcoaceticus/baumannii complex</taxon>
    </lineage>
</organism>
<evidence type="ECO:0000256" key="2">
    <source>
        <dbReference type="ARBA" id="ARBA00023015"/>
    </source>
</evidence>
<evidence type="ECO:0000313" key="6">
    <source>
        <dbReference type="EMBL" id="RSO58123.1"/>
    </source>
</evidence>
<dbReference type="PANTHER" id="PTHR30118">
    <property type="entry name" value="HTH-TYPE TRANSCRIPTIONAL REGULATOR LEUO-RELATED"/>
    <property type="match status" value="1"/>
</dbReference>
<dbReference type="RefSeq" id="WP_125698736.1">
    <property type="nucleotide sequence ID" value="NZ_RFES01000004.1"/>
</dbReference>
<dbReference type="AlphaFoldDB" id="A0A3R9RV95"/>
<evidence type="ECO:0000313" key="7">
    <source>
        <dbReference type="Proteomes" id="UP000276905"/>
    </source>
</evidence>
<dbReference type="InterPro" id="IPR036390">
    <property type="entry name" value="WH_DNA-bd_sf"/>
</dbReference>
<evidence type="ECO:0000256" key="3">
    <source>
        <dbReference type="ARBA" id="ARBA00023125"/>
    </source>
</evidence>
<dbReference type="Pfam" id="PF00126">
    <property type="entry name" value="HTH_1"/>
    <property type="match status" value="1"/>
</dbReference>
<name>A0A3R9RV95_9GAMM</name>
<dbReference type="Gene3D" id="1.10.10.10">
    <property type="entry name" value="Winged helix-like DNA-binding domain superfamily/Winged helix DNA-binding domain"/>
    <property type="match status" value="1"/>
</dbReference>
<dbReference type="EMBL" id="RFES01000004">
    <property type="protein sequence ID" value="RSO58123.1"/>
    <property type="molecule type" value="Genomic_DNA"/>
</dbReference>
<dbReference type="GO" id="GO:0003700">
    <property type="term" value="F:DNA-binding transcription factor activity"/>
    <property type="evidence" value="ECO:0007669"/>
    <property type="project" value="InterPro"/>
</dbReference>
<evidence type="ECO:0000259" key="5">
    <source>
        <dbReference type="PROSITE" id="PS50931"/>
    </source>
</evidence>
<dbReference type="SUPFAM" id="SSF46785">
    <property type="entry name" value="Winged helix' DNA-binding domain"/>
    <property type="match status" value="1"/>
</dbReference>
<feature type="domain" description="HTH lysR-type" evidence="5">
    <location>
        <begin position="9"/>
        <end position="66"/>
    </location>
</feature>
<dbReference type="Proteomes" id="UP000276905">
    <property type="component" value="Unassembled WGS sequence"/>
</dbReference>
<dbReference type="GO" id="GO:0003677">
    <property type="term" value="F:DNA binding"/>
    <property type="evidence" value="ECO:0007669"/>
    <property type="project" value="UniProtKB-KW"/>
</dbReference>
<keyword evidence="2" id="KW-0805">Transcription regulation</keyword>
<proteinExistence type="inferred from homology"/>
<gene>
    <name evidence="6" type="ORF">EA756_07605</name>
</gene>
<dbReference type="SUPFAM" id="SSF53850">
    <property type="entry name" value="Periplasmic binding protein-like II"/>
    <property type="match status" value="1"/>
</dbReference>
<accession>A0A3R9RV95</accession>
<dbReference type="InterPro" id="IPR000847">
    <property type="entry name" value="LysR_HTH_N"/>
</dbReference>
<evidence type="ECO:0000256" key="4">
    <source>
        <dbReference type="ARBA" id="ARBA00023163"/>
    </source>
</evidence>